<evidence type="ECO:0000313" key="1">
    <source>
        <dbReference type="EMBL" id="MBX43523.1"/>
    </source>
</evidence>
<accession>A0A2P2NM41</accession>
<dbReference type="EMBL" id="GGEC01063039">
    <property type="protein sequence ID" value="MBX43523.1"/>
    <property type="molecule type" value="Transcribed_RNA"/>
</dbReference>
<reference evidence="1" key="1">
    <citation type="submission" date="2018-02" db="EMBL/GenBank/DDBJ databases">
        <title>Rhizophora mucronata_Transcriptome.</title>
        <authorList>
            <person name="Meera S.P."/>
            <person name="Sreeshan A."/>
            <person name="Augustine A."/>
        </authorList>
    </citation>
    <scope>NUCLEOTIDE SEQUENCE</scope>
    <source>
        <tissue evidence="1">Leaf</tissue>
    </source>
</reference>
<proteinExistence type="predicted"/>
<dbReference type="AlphaFoldDB" id="A0A2P2NM41"/>
<sequence>MTHQIKMILIRMKRGSKHNSQVVPQALRPEQNVSLNEKIINGAAKPGSTCKDERWALE</sequence>
<name>A0A2P2NM41_RHIMU</name>
<organism evidence="1">
    <name type="scientific">Rhizophora mucronata</name>
    <name type="common">Asiatic mangrove</name>
    <dbReference type="NCBI Taxonomy" id="61149"/>
    <lineage>
        <taxon>Eukaryota</taxon>
        <taxon>Viridiplantae</taxon>
        <taxon>Streptophyta</taxon>
        <taxon>Embryophyta</taxon>
        <taxon>Tracheophyta</taxon>
        <taxon>Spermatophyta</taxon>
        <taxon>Magnoliopsida</taxon>
        <taxon>eudicotyledons</taxon>
        <taxon>Gunneridae</taxon>
        <taxon>Pentapetalae</taxon>
        <taxon>rosids</taxon>
        <taxon>fabids</taxon>
        <taxon>Malpighiales</taxon>
        <taxon>Rhizophoraceae</taxon>
        <taxon>Rhizophora</taxon>
    </lineage>
</organism>
<protein>
    <submittedName>
        <fullName evidence="1">Uncharacterized protein</fullName>
    </submittedName>
</protein>